<evidence type="ECO:0000256" key="2">
    <source>
        <dbReference type="SAM" id="SignalP"/>
    </source>
</evidence>
<proteinExistence type="predicted"/>
<evidence type="ECO:0000256" key="1">
    <source>
        <dbReference type="SAM" id="MobiDB-lite"/>
    </source>
</evidence>
<keyword evidence="2" id="KW-0732">Signal</keyword>
<protein>
    <recommendedName>
        <fullName evidence="5">Lipoprotein</fullName>
    </recommendedName>
</protein>
<evidence type="ECO:0000313" key="3">
    <source>
        <dbReference type="EMBL" id="QTD47805.1"/>
    </source>
</evidence>
<evidence type="ECO:0000313" key="4">
    <source>
        <dbReference type="Proteomes" id="UP000663929"/>
    </source>
</evidence>
<feature type="compositionally biased region" description="Basic and acidic residues" evidence="1">
    <location>
        <begin position="209"/>
        <end position="224"/>
    </location>
</feature>
<dbReference type="AlphaFoldDB" id="A0A8A4TMI3"/>
<name>A0A8A4TMI3_SULCO</name>
<reference evidence="3" key="1">
    <citation type="submission" date="2021-03" db="EMBL/GenBank/DDBJ databases">
        <title>Acanthopleuribacteraceae sp. M133.</title>
        <authorList>
            <person name="Wang G."/>
        </authorList>
    </citation>
    <scope>NUCLEOTIDE SEQUENCE</scope>
    <source>
        <strain evidence="3">M133</strain>
    </source>
</reference>
<feature type="region of interest" description="Disordered" evidence="1">
    <location>
        <begin position="191"/>
        <end position="268"/>
    </location>
</feature>
<feature type="compositionally biased region" description="Low complexity" evidence="1">
    <location>
        <begin position="230"/>
        <end position="268"/>
    </location>
</feature>
<sequence>MNIQRSHSTWAALAAMLFLWSCSGAPEDGLAQTIALFKDTPEYSIVLEDMKQDGNFVKTPYHQYRVYFLQDLPGEEPKFRTHETGWIQVSEETFKKYEGALGMTIAMKTSKGEESTTPQPTGYQYVGNPQYGQWRTNSSGDSFWEFYGKYAFISSVFDVFESPFKRKYYNNYHNNYYKNRVPYYGRNKQYGTAGSYTRKTKPNFYQRAQTREARSKTKFRDKVAKRTYGRSVTRSSTSTTSKSRSSSSRTSRSRMSSSRSRSFSSGGK</sequence>
<accession>A0A8A4TMI3</accession>
<keyword evidence="4" id="KW-1185">Reference proteome</keyword>
<feature type="signal peptide" evidence="2">
    <location>
        <begin position="1"/>
        <end position="25"/>
    </location>
</feature>
<dbReference type="KEGG" id="scor:J3U87_19630"/>
<evidence type="ECO:0008006" key="5">
    <source>
        <dbReference type="Google" id="ProtNLM"/>
    </source>
</evidence>
<organism evidence="3 4">
    <name type="scientific">Sulfidibacter corallicola</name>
    <dbReference type="NCBI Taxonomy" id="2818388"/>
    <lineage>
        <taxon>Bacteria</taxon>
        <taxon>Pseudomonadati</taxon>
        <taxon>Acidobacteriota</taxon>
        <taxon>Holophagae</taxon>
        <taxon>Acanthopleuribacterales</taxon>
        <taxon>Acanthopleuribacteraceae</taxon>
        <taxon>Sulfidibacter</taxon>
    </lineage>
</organism>
<dbReference type="RefSeq" id="WP_237377471.1">
    <property type="nucleotide sequence ID" value="NZ_CP071793.1"/>
</dbReference>
<feature type="chain" id="PRO_5035309609" description="Lipoprotein" evidence="2">
    <location>
        <begin position="26"/>
        <end position="268"/>
    </location>
</feature>
<dbReference type="EMBL" id="CP071793">
    <property type="protein sequence ID" value="QTD47805.1"/>
    <property type="molecule type" value="Genomic_DNA"/>
</dbReference>
<gene>
    <name evidence="3" type="ORF">J3U87_19630</name>
</gene>
<dbReference type="Proteomes" id="UP000663929">
    <property type="component" value="Chromosome"/>
</dbReference>